<feature type="transmembrane region" description="Helical" evidence="6">
    <location>
        <begin position="83"/>
        <end position="102"/>
    </location>
</feature>
<evidence type="ECO:0000256" key="1">
    <source>
        <dbReference type="ARBA" id="ARBA00004141"/>
    </source>
</evidence>
<name>A0A6A6BCK9_9PEZI</name>
<evidence type="ECO:0000256" key="4">
    <source>
        <dbReference type="ARBA" id="ARBA00022989"/>
    </source>
</evidence>
<keyword evidence="6" id="KW-0406">Ion transport</keyword>
<gene>
    <name evidence="7" type="ORF">K452DRAFT_288724</name>
</gene>
<keyword evidence="8" id="KW-1185">Reference proteome</keyword>
<sequence>MSTAMSTMSGMSMPMESMASTATNTVMASATSTMDSMSSMGSLDHMDMDMGSSMGACKISMTWNWNTIDACFLTETWHIKTRGQFAGTCIGVILLVMVLELLRRASKEYDRFLVRQHQRAYHAASSGSSRPTTGINTPEEGKLVANSAVARSTTTGADAITPARASCDVPPITADTKTSPAKPTIASQDFAIRANVQNALTAAAAPRFRPTLVQQLVRALLYMLQFADAYIIMLLAMYYNGYIIICIFIGAFLGRFAFDWESFGL</sequence>
<dbReference type="RefSeq" id="XP_033396340.1">
    <property type="nucleotide sequence ID" value="XM_033540715.1"/>
</dbReference>
<keyword evidence="3 6" id="KW-0812">Transmembrane</keyword>
<dbReference type="Proteomes" id="UP000799438">
    <property type="component" value="Unassembled WGS sequence"/>
</dbReference>
<comment type="similarity">
    <text evidence="2 6">Belongs to the copper transporter (Ctr) (TC 1.A.56) family. SLC31A subfamily.</text>
</comment>
<keyword evidence="5 6" id="KW-0472">Membrane</keyword>
<dbReference type="InterPro" id="IPR007274">
    <property type="entry name" value="Cop_transporter"/>
</dbReference>
<evidence type="ECO:0000313" key="7">
    <source>
        <dbReference type="EMBL" id="KAF2140627.1"/>
    </source>
</evidence>
<dbReference type="EMBL" id="ML995489">
    <property type="protein sequence ID" value="KAF2140627.1"/>
    <property type="molecule type" value="Genomic_DNA"/>
</dbReference>
<evidence type="ECO:0000256" key="2">
    <source>
        <dbReference type="ARBA" id="ARBA00006921"/>
    </source>
</evidence>
<dbReference type="GeneID" id="54298211"/>
<proteinExistence type="inferred from homology"/>
<dbReference type="PANTHER" id="PTHR12483">
    <property type="entry name" value="SOLUTE CARRIER FAMILY 31 COPPER TRANSPORTERS"/>
    <property type="match status" value="1"/>
</dbReference>
<comment type="subcellular location">
    <subcellularLocation>
        <location evidence="1 6">Membrane</location>
        <topology evidence="1 6">Multi-pass membrane protein</topology>
    </subcellularLocation>
</comment>
<keyword evidence="6" id="KW-0813">Transport</keyword>
<evidence type="ECO:0000256" key="3">
    <source>
        <dbReference type="ARBA" id="ARBA00022692"/>
    </source>
</evidence>
<keyword evidence="6" id="KW-0186">Copper</keyword>
<accession>A0A6A6BCK9</accession>
<organism evidence="7 8">
    <name type="scientific">Aplosporella prunicola CBS 121167</name>
    <dbReference type="NCBI Taxonomy" id="1176127"/>
    <lineage>
        <taxon>Eukaryota</taxon>
        <taxon>Fungi</taxon>
        <taxon>Dikarya</taxon>
        <taxon>Ascomycota</taxon>
        <taxon>Pezizomycotina</taxon>
        <taxon>Dothideomycetes</taxon>
        <taxon>Dothideomycetes incertae sedis</taxon>
        <taxon>Botryosphaeriales</taxon>
        <taxon>Aplosporellaceae</taxon>
        <taxon>Aplosporella</taxon>
    </lineage>
</organism>
<dbReference type="GO" id="GO:0005375">
    <property type="term" value="F:copper ion transmembrane transporter activity"/>
    <property type="evidence" value="ECO:0007669"/>
    <property type="project" value="UniProtKB-UniRule"/>
</dbReference>
<evidence type="ECO:0000256" key="5">
    <source>
        <dbReference type="ARBA" id="ARBA00023136"/>
    </source>
</evidence>
<dbReference type="GO" id="GO:0016020">
    <property type="term" value="C:membrane"/>
    <property type="evidence" value="ECO:0007669"/>
    <property type="project" value="UniProtKB-SubCell"/>
</dbReference>
<dbReference type="AlphaFoldDB" id="A0A6A6BCK9"/>
<protein>
    <recommendedName>
        <fullName evidence="6">Copper transport protein</fullName>
    </recommendedName>
</protein>
<reference evidence="7" key="1">
    <citation type="journal article" date="2020" name="Stud. Mycol.">
        <title>101 Dothideomycetes genomes: a test case for predicting lifestyles and emergence of pathogens.</title>
        <authorList>
            <person name="Haridas S."/>
            <person name="Albert R."/>
            <person name="Binder M."/>
            <person name="Bloem J."/>
            <person name="Labutti K."/>
            <person name="Salamov A."/>
            <person name="Andreopoulos B."/>
            <person name="Baker S."/>
            <person name="Barry K."/>
            <person name="Bills G."/>
            <person name="Bluhm B."/>
            <person name="Cannon C."/>
            <person name="Castanera R."/>
            <person name="Culley D."/>
            <person name="Daum C."/>
            <person name="Ezra D."/>
            <person name="Gonzalez J."/>
            <person name="Henrissat B."/>
            <person name="Kuo A."/>
            <person name="Liang C."/>
            <person name="Lipzen A."/>
            <person name="Lutzoni F."/>
            <person name="Magnuson J."/>
            <person name="Mondo S."/>
            <person name="Nolan M."/>
            <person name="Ohm R."/>
            <person name="Pangilinan J."/>
            <person name="Park H.-J."/>
            <person name="Ramirez L."/>
            <person name="Alfaro M."/>
            <person name="Sun H."/>
            <person name="Tritt A."/>
            <person name="Yoshinaga Y."/>
            <person name="Zwiers L.-H."/>
            <person name="Turgeon B."/>
            <person name="Goodwin S."/>
            <person name="Spatafora J."/>
            <person name="Crous P."/>
            <person name="Grigoriev I."/>
        </authorList>
    </citation>
    <scope>NUCLEOTIDE SEQUENCE</scope>
    <source>
        <strain evidence="7">CBS 121167</strain>
    </source>
</reference>
<keyword evidence="6" id="KW-0187">Copper transport</keyword>
<evidence type="ECO:0000313" key="8">
    <source>
        <dbReference type="Proteomes" id="UP000799438"/>
    </source>
</evidence>
<feature type="transmembrane region" description="Helical" evidence="6">
    <location>
        <begin position="241"/>
        <end position="258"/>
    </location>
</feature>
<keyword evidence="4 6" id="KW-1133">Transmembrane helix</keyword>
<evidence type="ECO:0000256" key="6">
    <source>
        <dbReference type="RuleBase" id="RU367022"/>
    </source>
</evidence>
<dbReference type="OrthoDB" id="161814at2759"/>
<dbReference type="Pfam" id="PF04145">
    <property type="entry name" value="Ctr"/>
    <property type="match status" value="1"/>
</dbReference>
<dbReference type="PANTHER" id="PTHR12483:SF73">
    <property type="entry name" value="COPPER TRANSPORT PROTEIN CTR3"/>
    <property type="match status" value="1"/>
</dbReference>